<evidence type="ECO:0000313" key="1">
    <source>
        <dbReference type="EMBL" id="KAF2117331.1"/>
    </source>
</evidence>
<dbReference type="EMBL" id="ML977319">
    <property type="protein sequence ID" value="KAF2117331.1"/>
    <property type="molecule type" value="Genomic_DNA"/>
</dbReference>
<keyword evidence="2" id="KW-1185">Reference proteome</keyword>
<proteinExistence type="predicted"/>
<sequence length="369" mass="42645">MADKPFRFLDLPLEIRQKIYRLKLCCFKPLKPYGLVERQYQCIQHAGFDAGKPVRTCRARHEVETAILRTSKQVYCEGFDVMVKTNRFVHVESKGIELSHLLHSMQTPVVTNDALQSSADQFPGYVLTLSLAPYRRRKIGDDLSSINWASEQHEPDDEEGFYSDKQNTPRYSLMILGRDWGRFCKLLADTDIYVDNFRTGVKLTLTINGIAGSSSLWQGETLKNLKAFFNEKTQYQLLLPFRKQLRGFKIISILGDVDEALVSSVKDEVQQRKYTSAEDFLRTMNAKKEAGNVHYREKEDEKALEEWRSAVVEIQRLKKIILWDEFKNETNSTGQTFDEATTALYSTLLCNIPQVLIPFNLRETYARLN</sequence>
<reference evidence="1" key="1">
    <citation type="journal article" date="2020" name="Stud. Mycol.">
        <title>101 Dothideomycetes genomes: a test case for predicting lifestyles and emergence of pathogens.</title>
        <authorList>
            <person name="Haridas S."/>
            <person name="Albert R."/>
            <person name="Binder M."/>
            <person name="Bloem J."/>
            <person name="Labutti K."/>
            <person name="Salamov A."/>
            <person name="Andreopoulos B."/>
            <person name="Baker S."/>
            <person name="Barry K."/>
            <person name="Bills G."/>
            <person name="Bluhm B."/>
            <person name="Cannon C."/>
            <person name="Castanera R."/>
            <person name="Culley D."/>
            <person name="Daum C."/>
            <person name="Ezra D."/>
            <person name="Gonzalez J."/>
            <person name="Henrissat B."/>
            <person name="Kuo A."/>
            <person name="Liang C."/>
            <person name="Lipzen A."/>
            <person name="Lutzoni F."/>
            <person name="Magnuson J."/>
            <person name="Mondo S."/>
            <person name="Nolan M."/>
            <person name="Ohm R."/>
            <person name="Pangilinan J."/>
            <person name="Park H.-J."/>
            <person name="Ramirez L."/>
            <person name="Alfaro M."/>
            <person name="Sun H."/>
            <person name="Tritt A."/>
            <person name="Yoshinaga Y."/>
            <person name="Zwiers L.-H."/>
            <person name="Turgeon B."/>
            <person name="Goodwin S."/>
            <person name="Spatafora J."/>
            <person name="Crous P."/>
            <person name="Grigoriev I."/>
        </authorList>
    </citation>
    <scope>NUCLEOTIDE SEQUENCE</scope>
    <source>
        <strain evidence="1">CBS 627.86</strain>
    </source>
</reference>
<protein>
    <submittedName>
        <fullName evidence="1">Uncharacterized protein</fullName>
    </submittedName>
</protein>
<gene>
    <name evidence="1" type="ORF">BDV96DRAFT_24012</name>
</gene>
<organism evidence="1 2">
    <name type="scientific">Lophiotrema nucula</name>
    <dbReference type="NCBI Taxonomy" id="690887"/>
    <lineage>
        <taxon>Eukaryota</taxon>
        <taxon>Fungi</taxon>
        <taxon>Dikarya</taxon>
        <taxon>Ascomycota</taxon>
        <taxon>Pezizomycotina</taxon>
        <taxon>Dothideomycetes</taxon>
        <taxon>Pleosporomycetidae</taxon>
        <taxon>Pleosporales</taxon>
        <taxon>Lophiotremataceae</taxon>
        <taxon>Lophiotrema</taxon>
    </lineage>
</organism>
<dbReference type="OrthoDB" id="5229512at2759"/>
<evidence type="ECO:0000313" key="2">
    <source>
        <dbReference type="Proteomes" id="UP000799770"/>
    </source>
</evidence>
<dbReference type="Proteomes" id="UP000799770">
    <property type="component" value="Unassembled WGS sequence"/>
</dbReference>
<name>A0A6A5ZFZ2_9PLEO</name>
<accession>A0A6A5ZFZ2</accession>
<dbReference type="AlphaFoldDB" id="A0A6A5ZFZ2"/>